<accession>A5K004</accession>
<feature type="compositionally biased region" description="Basic and acidic residues" evidence="1">
    <location>
        <begin position="2000"/>
        <end position="2011"/>
    </location>
</feature>
<protein>
    <recommendedName>
        <fullName evidence="2">AP5B1 C-terminal domain-containing protein</fullName>
    </recommendedName>
</protein>
<feature type="compositionally biased region" description="Basic residues" evidence="1">
    <location>
        <begin position="241"/>
        <end position="251"/>
    </location>
</feature>
<dbReference type="PhylomeDB" id="A5K004"/>
<dbReference type="Pfam" id="PF21590">
    <property type="entry name" value="AP5B1_C"/>
    <property type="match status" value="1"/>
</dbReference>
<dbReference type="RefSeq" id="XP_001617292.1">
    <property type="nucleotide sequence ID" value="XM_001617242.1"/>
</dbReference>
<feature type="region of interest" description="Disordered" evidence="1">
    <location>
        <begin position="310"/>
        <end position="353"/>
    </location>
</feature>
<feature type="region of interest" description="Disordered" evidence="1">
    <location>
        <begin position="1563"/>
        <end position="1589"/>
    </location>
</feature>
<feature type="region of interest" description="Disordered" evidence="1">
    <location>
        <begin position="1206"/>
        <end position="1231"/>
    </location>
</feature>
<dbReference type="OMA" id="HNVYIPY"/>
<comment type="caution">
    <text evidence="3">The sequence shown here is derived from an EMBL/GenBank/DDBJ whole genome shotgun (WGS) entry which is preliminary data.</text>
</comment>
<name>A5K004_PLAVS</name>
<dbReference type="GeneID" id="5476601"/>
<proteinExistence type="predicted"/>
<gene>
    <name evidence="3" type="ORF">PVX_123650</name>
</gene>
<evidence type="ECO:0000259" key="2">
    <source>
        <dbReference type="Pfam" id="PF21590"/>
    </source>
</evidence>
<feature type="region of interest" description="Disordered" evidence="1">
    <location>
        <begin position="238"/>
        <end position="269"/>
    </location>
</feature>
<feature type="compositionally biased region" description="Low complexity" evidence="1">
    <location>
        <begin position="313"/>
        <end position="340"/>
    </location>
</feature>
<reference evidence="3 4" key="1">
    <citation type="journal article" date="2008" name="Nature">
        <title>Comparative genomics of the neglected human malaria parasite Plasmodium vivax.</title>
        <authorList>
            <person name="Carlton J.M."/>
            <person name="Adams J.H."/>
            <person name="Silva J.C."/>
            <person name="Bidwell S.L."/>
            <person name="Lorenzi H."/>
            <person name="Caler E."/>
            <person name="Crabtree J."/>
            <person name="Angiuoli S.V."/>
            <person name="Merino E.F."/>
            <person name="Amedeo P."/>
            <person name="Cheng Q."/>
            <person name="Coulson R.M."/>
            <person name="Crabb B.S."/>
            <person name="Del Portillo H.A."/>
            <person name="Essien K."/>
            <person name="Feldblyum T.V."/>
            <person name="Fernandez-Becerra C."/>
            <person name="Gilson P.R."/>
            <person name="Gueye A.H."/>
            <person name="Guo X."/>
            <person name="Kang'a S."/>
            <person name="Kooij T.W."/>
            <person name="Korsinczky M."/>
            <person name="Meyer E.V."/>
            <person name="Nene V."/>
            <person name="Paulsen I."/>
            <person name="White O."/>
            <person name="Ralph S.A."/>
            <person name="Ren Q."/>
            <person name="Sargeant T.J."/>
            <person name="Salzberg S.L."/>
            <person name="Stoeckert C.J."/>
            <person name="Sullivan S.A."/>
            <person name="Yamamoto M.M."/>
            <person name="Hoffman S.L."/>
            <person name="Wortman J.R."/>
            <person name="Gardner M.J."/>
            <person name="Galinski M.R."/>
            <person name="Barnwell J.W."/>
            <person name="Fraser-Liggett C.M."/>
        </authorList>
    </citation>
    <scope>NUCLEOTIDE SEQUENCE [LARGE SCALE GENOMIC DNA]</scope>
    <source>
        <strain evidence="3 4">Salvador I</strain>
    </source>
</reference>
<dbReference type="GO" id="GO:0016197">
    <property type="term" value="P:endosomal transport"/>
    <property type="evidence" value="ECO:0007669"/>
    <property type="project" value="InterPro"/>
</dbReference>
<feature type="region of interest" description="Disordered" evidence="1">
    <location>
        <begin position="143"/>
        <end position="162"/>
    </location>
</feature>
<evidence type="ECO:0000313" key="4">
    <source>
        <dbReference type="Proteomes" id="UP000008333"/>
    </source>
</evidence>
<dbReference type="GO" id="GO:0030119">
    <property type="term" value="C:AP-type membrane coat adaptor complex"/>
    <property type="evidence" value="ECO:0007669"/>
    <property type="project" value="TreeGrafter"/>
</dbReference>
<feature type="region of interest" description="Disordered" evidence="1">
    <location>
        <begin position="1740"/>
        <end position="1763"/>
    </location>
</feature>
<dbReference type="Proteomes" id="UP000008333">
    <property type="component" value="Unassembled WGS sequence"/>
</dbReference>
<feature type="region of interest" description="Disordered" evidence="1">
    <location>
        <begin position="1660"/>
        <end position="1683"/>
    </location>
</feature>
<keyword evidence="4" id="KW-1185">Reference proteome</keyword>
<dbReference type="InterPro" id="IPR038741">
    <property type="entry name" value="AP5B1"/>
</dbReference>
<dbReference type="KEGG" id="pvx:PVX_123650"/>
<dbReference type="InParanoid" id="A5K004"/>
<feature type="domain" description="AP5B1 C-terminal" evidence="2">
    <location>
        <begin position="2164"/>
        <end position="2204"/>
    </location>
</feature>
<evidence type="ECO:0000313" key="3">
    <source>
        <dbReference type="EMBL" id="EDL47565.1"/>
    </source>
</evidence>
<dbReference type="EMBL" id="AAKM01000001">
    <property type="protein sequence ID" value="EDL47565.1"/>
    <property type="molecule type" value="Genomic_DNA"/>
</dbReference>
<dbReference type="PANTHER" id="PTHR34033">
    <property type="entry name" value="AP-5 COMPLEX SUBUNIT BETA-1"/>
    <property type="match status" value="1"/>
</dbReference>
<organism evidence="3 4">
    <name type="scientific">Plasmodium vivax (strain Salvador I)</name>
    <dbReference type="NCBI Taxonomy" id="126793"/>
    <lineage>
        <taxon>Eukaryota</taxon>
        <taxon>Sar</taxon>
        <taxon>Alveolata</taxon>
        <taxon>Apicomplexa</taxon>
        <taxon>Aconoidasida</taxon>
        <taxon>Haemosporida</taxon>
        <taxon>Plasmodiidae</taxon>
        <taxon>Plasmodium</taxon>
        <taxon>Plasmodium (Plasmodium)</taxon>
    </lineage>
</organism>
<sequence length="2211" mass="253424">MGKETLSNVGTPKKKQKLDEELLEIIIYNILSLTIVNGELSKTPAKNKVIDSIIVKNVDYIMNNCFSLSLGNIQKLLFVIDLILNDEGVYYEFGKVRQRENAGTAKNAEILKIEEAPICNSSTVGAAGVGTMESRIARVPANDGESSKAHFDRMKKRARREERMNRADATRFTDKYSLNNYIKDIFLYIEEKNIYLSLFHFNYIFKNSADYQQFFLRRYQSYTFETFSREVITLAGGGNGSKRRAGKRTRNSGHSASKRMSGGLNRSVRGNTKGIANLLYIKKKKYTNLYDAVMKYHKENFNLLGKADNGDGASTSSSPSSSPSSSSSVVEYASSVSESSNGTTTTRGAKWPNGATFIPDIAKKANDANEANAQNKESYKRTDEAEGKHTEYVPYDLVSREKIKKLYKYKKHKCKLIESNNFVNKKSYIPINLFPNNDLHVSNIKFQTLSSSIRVKVHLLILFTNLILIFDLLNSCLYPWVYRFISFLLNVLNNFNCKFAYYLDNSSLLSHFNKDKFFLLNKNTWNHKFVTKVSDVNRVSTSNSANSLTAKGSSILKKFVQKKDKKDNRININFPYSYCGHIEIYDNDKQANAKKLYFHHFVSAQILKYYSVLSLHEIENAYKGILSCLLGDVYNRTITTICMLKREGSHYSASPPSRNNAHFKNKYLKNNHVDLYSLIGELTKLRCNNGSEEVVINALRYLYLFVLFNYITILATFSIVHEVFEEGDKVLPSAQGEEVHADNCFDGRNSHVDGWREAAGKGKDGEAPQRRDETNLINQINSFVRENHVRLELQEFCKSTQVSERVKTNSYFGGSLITLPFYVNLGGCQVVGRVGKVEKLNRASDAEGGGADSPADWPVSYHEEMPGGECPPEGETTGQTKTIPIAHKCKRAIQKRVTKLLSRNPHLMFHFSGHAPLFASTLVDMLKKNNYFLYQNDSYRFAVSVNYLYMLYEEVNEDVIRDLYDKVTLVIKNGFYTHISKIIIIYIFSFFLNKKYVLNLCEKDINQFFPSFSDSKDLAIVKYYFVLKFVQHRPIPIKLEEVHKNLYTYHNYVVVGEATKNGNPWGGELPLWRDHSLGKMPSQDPSCKCIQKVKNESTALGGEECSARGKNRPLNAQSQCCKKQIRQNSPLEKRSNWVCTNQWARDCNACGEKLQKTRLRLKCDPREGVSQLGLASSREEEKNASGRSLQCYINSLYRKRANVKHAKGAKHRISSENPLEEDPSGYTPSEKNNSIHEKKIYFLIFAYHLLKCGSQSRQSKERLKKELLRMLLSNMSSVHVIHFMLHYLHEKKDLKLFCAIQNGVINRLVKMKPSYKLINFLAFFFYLVKIKYTNVKALMKMLSKVLAKYKFSLKVYMVIFKIIKVVLHRHEGSDSFPFILSILRHIKESNYEYLHTTCMYYMNIIQNKISILECAKLGKKCRDYSCDLTGADVNPVGDDPEMTQRINSINVKYAKKNDTSNFIQLKIYKLDRRKVLSLKDNGSTIFYSQRGARNSEGEHIGARAFPSSHYYNGNDFSALSFYSIYRDDSYSLKNYCTYIASAEQCIYFPFLLRYSRGVEAAAGRGTAPGRKSGTTRGKKGGMAPANVTSATPTNLRRITARKGKHKQYSKRGTPHGEPLWNPNETLFCLNVCFVHKGDFVKIHNVYLPYIQLGREGPPITYDSSEKEKQDARAEWDHRDEHTREDAPLFRRLPGRRKILSLKKKHFFIVRYSGALYRGKVKHTMKVLIRRIEQGRGSVQGELSTWRSEGHPPNGARTKPGHRKKKKHAAAYKTHGTHFADLKRNLIKKEAYKINCMLKGSPFLKRAKCHMGGNSGRAKLCKNERAEKTTSSYKLLIKIGVKLLIKSKFYAYIVYLNREKKTFKRFLGKYNLNFADFFQPFRASIHFWKNIFEDVWNGKIGKMYKSAKYLNMTADKVLRVIKKKLHPFVVQENVNVKNWNVYNFPQYEMHVGRNYCLNDKYYYAYGKKNKKINNPIFDEFYIDNYPLGSSETDGTTSSTMSRKEAYDLKGDRTTRKRETHYLRYKPKFMSTLARGALMHSAHDDHVDVATMEKGDKRSAKGDSTKKGALLKRHNSTRATPFTRRVRRIFHLNANRVIGEKAKCGKRITPTGGDIAARKIVQKGHAQNGAHSKCKINRYLSGEGQGKQRKASPRSSTNRDVIKKFVGIFLPPKHHLLMVFHVHEWSTAVQIRTDNLNALNYVNPFFDECTAAC</sequence>
<feature type="compositionally biased region" description="Basic and acidic residues" evidence="1">
    <location>
        <begin position="1663"/>
        <end position="1683"/>
    </location>
</feature>
<dbReference type="InterPro" id="IPR048981">
    <property type="entry name" value="AP5B1_C"/>
</dbReference>
<dbReference type="VEuPathDB" id="PlasmoDB:PVX_123650"/>
<evidence type="ECO:0000256" key="1">
    <source>
        <dbReference type="SAM" id="MobiDB-lite"/>
    </source>
</evidence>
<dbReference type="PANTHER" id="PTHR34033:SF1">
    <property type="entry name" value="AP-5 COMPLEX SUBUNIT BETA-1"/>
    <property type="match status" value="1"/>
</dbReference>
<feature type="region of interest" description="Disordered" evidence="1">
    <location>
        <begin position="1991"/>
        <end position="2011"/>
    </location>
</feature>